<evidence type="ECO:0000313" key="5">
    <source>
        <dbReference type="EMBL" id="MFD2601177.1"/>
    </source>
</evidence>
<dbReference type="InterPro" id="IPR009057">
    <property type="entry name" value="Homeodomain-like_sf"/>
</dbReference>
<dbReference type="RefSeq" id="WP_379819802.1">
    <property type="nucleotide sequence ID" value="NZ_JBHUMD010000005.1"/>
</dbReference>
<name>A0ABW5NTM8_9FLAO</name>
<evidence type="ECO:0000256" key="3">
    <source>
        <dbReference type="ARBA" id="ARBA00023163"/>
    </source>
</evidence>
<dbReference type="SUPFAM" id="SSF46689">
    <property type="entry name" value="Homeodomain-like"/>
    <property type="match status" value="1"/>
</dbReference>
<organism evidence="5 6">
    <name type="scientific">Flavobacterium suzhouense</name>
    <dbReference type="NCBI Taxonomy" id="1529638"/>
    <lineage>
        <taxon>Bacteria</taxon>
        <taxon>Pseudomonadati</taxon>
        <taxon>Bacteroidota</taxon>
        <taxon>Flavobacteriia</taxon>
        <taxon>Flavobacteriales</taxon>
        <taxon>Flavobacteriaceae</taxon>
        <taxon>Flavobacterium</taxon>
    </lineage>
</organism>
<sequence length="288" mass="33148">MKTIKNIPINKQDARAVGGIDLDYISFEDVKKEVGPEDYMQEHMDDHYIFLITLQGTSVFHCDMEDFELSAKGLMVVKPFQVHAPKEASNDVKGFFMSVESFLIPNHLRDMLENLSAQQQYAKFEEGEGKDLEDTAALLHQTFTSDNPYKSIILNGLLTAFLSQACALYYKKRNVKTKPKSQAAIITFKFKELLEQYSFLQLPSFYAKKLNITTSHLNHCLNVTTGLSATHWLQNTMITEAKKQIYYTDADIKEIAYVLGYDDHTYFSRLFKKITGQTPLSFRKKFRE</sequence>
<dbReference type="Pfam" id="PF12833">
    <property type="entry name" value="HTH_18"/>
    <property type="match status" value="1"/>
</dbReference>
<accession>A0ABW5NTM8</accession>
<evidence type="ECO:0000256" key="2">
    <source>
        <dbReference type="ARBA" id="ARBA00023125"/>
    </source>
</evidence>
<evidence type="ECO:0000313" key="6">
    <source>
        <dbReference type="Proteomes" id="UP001597480"/>
    </source>
</evidence>
<dbReference type="SUPFAM" id="SSF51215">
    <property type="entry name" value="Regulatory protein AraC"/>
    <property type="match status" value="1"/>
</dbReference>
<dbReference type="Proteomes" id="UP001597480">
    <property type="component" value="Unassembled WGS sequence"/>
</dbReference>
<dbReference type="Gene3D" id="1.10.10.60">
    <property type="entry name" value="Homeodomain-like"/>
    <property type="match status" value="1"/>
</dbReference>
<dbReference type="SMART" id="SM00342">
    <property type="entry name" value="HTH_ARAC"/>
    <property type="match status" value="1"/>
</dbReference>
<dbReference type="PANTHER" id="PTHR43280:SF32">
    <property type="entry name" value="TRANSCRIPTIONAL REGULATORY PROTEIN"/>
    <property type="match status" value="1"/>
</dbReference>
<protein>
    <submittedName>
        <fullName evidence="5">AraC family transcriptional regulator</fullName>
    </submittedName>
</protein>
<dbReference type="InterPro" id="IPR020449">
    <property type="entry name" value="Tscrpt_reg_AraC-type_HTH"/>
</dbReference>
<dbReference type="PRINTS" id="PR00032">
    <property type="entry name" value="HTHARAC"/>
</dbReference>
<dbReference type="PANTHER" id="PTHR43280">
    <property type="entry name" value="ARAC-FAMILY TRANSCRIPTIONAL REGULATOR"/>
    <property type="match status" value="1"/>
</dbReference>
<dbReference type="PROSITE" id="PS01124">
    <property type="entry name" value="HTH_ARAC_FAMILY_2"/>
    <property type="match status" value="1"/>
</dbReference>
<feature type="domain" description="HTH araC/xylS-type" evidence="4">
    <location>
        <begin position="207"/>
        <end position="285"/>
    </location>
</feature>
<evidence type="ECO:0000256" key="1">
    <source>
        <dbReference type="ARBA" id="ARBA00023015"/>
    </source>
</evidence>
<keyword evidence="1" id="KW-0805">Transcription regulation</keyword>
<dbReference type="InterPro" id="IPR018060">
    <property type="entry name" value="HTH_AraC"/>
</dbReference>
<keyword evidence="3" id="KW-0804">Transcription</keyword>
<dbReference type="InterPro" id="IPR003313">
    <property type="entry name" value="AraC-bd"/>
</dbReference>
<comment type="caution">
    <text evidence="5">The sequence shown here is derived from an EMBL/GenBank/DDBJ whole genome shotgun (WGS) entry which is preliminary data.</text>
</comment>
<dbReference type="EMBL" id="JBHUMD010000005">
    <property type="protein sequence ID" value="MFD2601177.1"/>
    <property type="molecule type" value="Genomic_DNA"/>
</dbReference>
<keyword evidence="2" id="KW-0238">DNA-binding</keyword>
<dbReference type="InterPro" id="IPR037923">
    <property type="entry name" value="HTH-like"/>
</dbReference>
<evidence type="ECO:0000259" key="4">
    <source>
        <dbReference type="PROSITE" id="PS01124"/>
    </source>
</evidence>
<dbReference type="Pfam" id="PF02311">
    <property type="entry name" value="AraC_binding"/>
    <property type="match status" value="1"/>
</dbReference>
<reference evidence="6" key="1">
    <citation type="journal article" date="2019" name="Int. J. Syst. Evol. Microbiol.">
        <title>The Global Catalogue of Microorganisms (GCM) 10K type strain sequencing project: providing services to taxonomists for standard genome sequencing and annotation.</title>
        <authorList>
            <consortium name="The Broad Institute Genomics Platform"/>
            <consortium name="The Broad Institute Genome Sequencing Center for Infectious Disease"/>
            <person name="Wu L."/>
            <person name="Ma J."/>
        </authorList>
    </citation>
    <scope>NUCLEOTIDE SEQUENCE [LARGE SCALE GENOMIC DNA]</scope>
    <source>
        <strain evidence="6">KCTC 42107</strain>
    </source>
</reference>
<proteinExistence type="predicted"/>
<gene>
    <name evidence="5" type="ORF">ACFSR3_03850</name>
</gene>
<keyword evidence="6" id="KW-1185">Reference proteome</keyword>